<feature type="domain" description="C2" evidence="7">
    <location>
        <begin position="121"/>
        <end position="265"/>
    </location>
</feature>
<keyword evidence="4 5" id="KW-0413">Isomerase</keyword>
<evidence type="ECO:0000313" key="9">
    <source>
        <dbReference type="EMBL" id="CAH0368812.1"/>
    </source>
</evidence>
<dbReference type="SMART" id="SM00239">
    <property type="entry name" value="C2"/>
    <property type="match status" value="2"/>
</dbReference>
<keyword evidence="10" id="KW-1185">Reference proteome</keyword>
<dbReference type="EMBL" id="CAKKNE010000002">
    <property type="protein sequence ID" value="CAH0368812.1"/>
    <property type="molecule type" value="Genomic_DNA"/>
</dbReference>
<dbReference type="Pfam" id="PF00254">
    <property type="entry name" value="FKBP_C"/>
    <property type="match status" value="1"/>
</dbReference>
<dbReference type="PROSITE" id="PS50059">
    <property type="entry name" value="FKBP_PPIASE"/>
    <property type="match status" value="1"/>
</dbReference>
<dbReference type="InterPro" id="IPR035892">
    <property type="entry name" value="C2_domain_sf"/>
</dbReference>
<dbReference type="PANTHER" id="PTHR10516">
    <property type="entry name" value="PEPTIDYL-PROLYL CIS-TRANS ISOMERASE"/>
    <property type="match status" value="1"/>
</dbReference>
<keyword evidence="3 5" id="KW-0697">Rotamase</keyword>
<dbReference type="PANTHER" id="PTHR10516:SF443">
    <property type="entry name" value="FK506-BINDING PROTEIN 59-RELATED"/>
    <property type="match status" value="1"/>
</dbReference>
<name>A0A8J2WUI5_9STRA</name>
<dbReference type="Pfam" id="PF00168">
    <property type="entry name" value="C2"/>
    <property type="match status" value="2"/>
</dbReference>
<dbReference type="GO" id="GO:0003755">
    <property type="term" value="F:peptidyl-prolyl cis-trans isomerase activity"/>
    <property type="evidence" value="ECO:0007669"/>
    <property type="project" value="UniProtKB-KW"/>
</dbReference>
<dbReference type="PROSITE" id="PS50004">
    <property type="entry name" value="C2"/>
    <property type="match status" value="2"/>
</dbReference>
<dbReference type="EC" id="5.2.1.8" evidence="2 5"/>
<evidence type="ECO:0000256" key="4">
    <source>
        <dbReference type="ARBA" id="ARBA00023235"/>
    </source>
</evidence>
<comment type="catalytic activity">
    <reaction evidence="1 5">
        <text>[protein]-peptidylproline (omega=180) = [protein]-peptidylproline (omega=0)</text>
        <dbReference type="Rhea" id="RHEA:16237"/>
        <dbReference type="Rhea" id="RHEA-COMP:10747"/>
        <dbReference type="Rhea" id="RHEA-COMP:10748"/>
        <dbReference type="ChEBI" id="CHEBI:83833"/>
        <dbReference type="ChEBI" id="CHEBI:83834"/>
        <dbReference type="EC" id="5.2.1.8"/>
    </reaction>
</comment>
<dbReference type="Proteomes" id="UP000789595">
    <property type="component" value="Unassembled WGS sequence"/>
</dbReference>
<accession>A0A8J2WUI5</accession>
<feature type="domain" description="C2" evidence="7">
    <location>
        <begin position="272"/>
        <end position="409"/>
    </location>
</feature>
<gene>
    <name evidence="9" type="ORF">PECAL_2P19010</name>
</gene>
<evidence type="ECO:0000256" key="3">
    <source>
        <dbReference type="ARBA" id="ARBA00023110"/>
    </source>
</evidence>
<dbReference type="InterPro" id="IPR001179">
    <property type="entry name" value="PPIase_FKBP_dom"/>
</dbReference>
<sequence length="741" mass="83514">MIEPNRYGHPLLRPKYHEFRTPPDCYQCRINSDRVPGGKRKVTQAVVVAWGHKPLCEECYGKYKDKNKLNDKRERILAAGFGVRKEVLESGDEIHYPERFDKIGVLYEMRILGKVAVVDSTAMRGGRPIWFESGCSGPCIHVQVLGANRVYQASALDVPDPYCAVYWEDNFAGATQVVDGTVEPVWTGETFVVPVVNPVTHWVERAALRGSKRSHSSSKYMEPLLRFEVFDHNTFFKDVFVGQVSLSAQQIVKVLADCDSESRIYPLRPRMPNGTMRVTAAQTIHIKTGMSHVIIKVEACKELSRSTDVSQNDSYLSAFWDNRPLGESPVARNSSNPQWENCIFHFPLPDVTKDRGSTNNIARKLRNKTLLIQVREYDRVGEHSVLGEVEFDGTAINQLVKRSSQATNRGPPRKNLHRTLTSNVVPRTKKSLSIFTAGCSFETLLCGYHRIAIGRPKSISSQQEPIYMQPKLATSKSVSVRHLREVGFAPALEVPLGLGNAHNGSKRVRGSLGVRLIYHTRGKVIRGVDVGVQQMSLGERARLTVRPDYGFDTVRPGPKIPPGSELDIIVDLVSIAGHTSWITYAQRALNGKFRIYKNKFSLLWEHFEAIFPRMGKCLARLGRIIYKCELIIFKCICSLLLCVCRAGMKIGEKTRKEKREKMKREREAAILARAESSVSFLHSHQDDLEPEDTASEDTGVNDTPPDLMDINDSLTEAEEKTRHTYIYESRARERTSTNNDG</sequence>
<dbReference type="AlphaFoldDB" id="A0A8J2WUI5"/>
<evidence type="ECO:0000256" key="5">
    <source>
        <dbReference type="PROSITE-ProRule" id="PRU00277"/>
    </source>
</evidence>
<evidence type="ECO:0000313" key="10">
    <source>
        <dbReference type="Proteomes" id="UP000789595"/>
    </source>
</evidence>
<feature type="region of interest" description="Disordered" evidence="6">
    <location>
        <begin position="678"/>
        <end position="741"/>
    </location>
</feature>
<dbReference type="CDD" id="cd00030">
    <property type="entry name" value="C2"/>
    <property type="match status" value="2"/>
</dbReference>
<organism evidence="9 10">
    <name type="scientific">Pelagomonas calceolata</name>
    <dbReference type="NCBI Taxonomy" id="35677"/>
    <lineage>
        <taxon>Eukaryota</taxon>
        <taxon>Sar</taxon>
        <taxon>Stramenopiles</taxon>
        <taxon>Ochrophyta</taxon>
        <taxon>Pelagophyceae</taxon>
        <taxon>Pelagomonadales</taxon>
        <taxon>Pelagomonadaceae</taxon>
        <taxon>Pelagomonas</taxon>
    </lineage>
</organism>
<dbReference type="OrthoDB" id="67700at2759"/>
<feature type="domain" description="PPIase FKBP-type" evidence="8">
    <location>
        <begin position="522"/>
        <end position="576"/>
    </location>
</feature>
<dbReference type="InterPro" id="IPR046357">
    <property type="entry name" value="PPIase_dom_sf"/>
</dbReference>
<dbReference type="Gene3D" id="2.60.40.150">
    <property type="entry name" value="C2 domain"/>
    <property type="match status" value="2"/>
</dbReference>
<dbReference type="SUPFAM" id="SSF49562">
    <property type="entry name" value="C2 domain (Calcium/lipid-binding domain, CaLB)"/>
    <property type="match status" value="2"/>
</dbReference>
<evidence type="ECO:0000259" key="8">
    <source>
        <dbReference type="PROSITE" id="PS50059"/>
    </source>
</evidence>
<evidence type="ECO:0000256" key="1">
    <source>
        <dbReference type="ARBA" id="ARBA00000971"/>
    </source>
</evidence>
<dbReference type="InterPro" id="IPR050689">
    <property type="entry name" value="FKBP-type_PPIase"/>
</dbReference>
<evidence type="ECO:0000256" key="2">
    <source>
        <dbReference type="ARBA" id="ARBA00013194"/>
    </source>
</evidence>
<evidence type="ECO:0000259" key="7">
    <source>
        <dbReference type="PROSITE" id="PS50004"/>
    </source>
</evidence>
<dbReference type="InterPro" id="IPR000008">
    <property type="entry name" value="C2_dom"/>
</dbReference>
<evidence type="ECO:0000256" key="6">
    <source>
        <dbReference type="SAM" id="MobiDB-lite"/>
    </source>
</evidence>
<dbReference type="Gene3D" id="3.10.50.40">
    <property type="match status" value="1"/>
</dbReference>
<dbReference type="SUPFAM" id="SSF54534">
    <property type="entry name" value="FKBP-like"/>
    <property type="match status" value="1"/>
</dbReference>
<reference evidence="9" key="1">
    <citation type="submission" date="2021-11" db="EMBL/GenBank/DDBJ databases">
        <authorList>
            <consortium name="Genoscope - CEA"/>
            <person name="William W."/>
        </authorList>
    </citation>
    <scope>NUCLEOTIDE SEQUENCE</scope>
</reference>
<proteinExistence type="predicted"/>
<protein>
    <recommendedName>
        <fullName evidence="2 5">peptidylprolyl isomerase</fullName>
        <ecNumber evidence="2 5">5.2.1.8</ecNumber>
    </recommendedName>
</protein>
<comment type="caution">
    <text evidence="9">The sequence shown here is derived from an EMBL/GenBank/DDBJ whole genome shotgun (WGS) entry which is preliminary data.</text>
</comment>